<dbReference type="AlphaFoldDB" id="A0A9P3C5P9"/>
<feature type="compositionally biased region" description="Basic and acidic residues" evidence="1">
    <location>
        <begin position="174"/>
        <end position="191"/>
    </location>
</feature>
<proteinExistence type="predicted"/>
<comment type="caution">
    <text evidence="2">The sequence shown here is derived from an EMBL/GenBank/DDBJ whole genome shotgun (WGS) entry which is preliminary data.</text>
</comment>
<dbReference type="OrthoDB" id="5327951at2759"/>
<keyword evidence="3" id="KW-1185">Reference proteome</keyword>
<name>A0A9P3C5P9_ASPVI</name>
<feature type="region of interest" description="Disordered" evidence="1">
    <location>
        <begin position="164"/>
        <end position="191"/>
    </location>
</feature>
<gene>
    <name evidence="2" type="ORF">Aspvir_002343</name>
</gene>
<reference evidence="2 3" key="1">
    <citation type="submission" date="2021-02" db="EMBL/GenBank/DDBJ databases">
        <title>Pan-genome distribution and transcriptional activeness of fungal secondary metabolism genes in Aspergillus section Fumigati.</title>
        <authorList>
            <person name="Takahashi H."/>
            <person name="Umemura M."/>
            <person name="Ninomiya A."/>
            <person name="Kusuya Y."/>
            <person name="Urayama S."/>
            <person name="Shimizu M."/>
            <person name="Watanabe A."/>
            <person name="Kamei K."/>
            <person name="Yaguchi T."/>
            <person name="Hagiwara D."/>
        </authorList>
    </citation>
    <scope>NUCLEOTIDE SEQUENCE [LARGE SCALE GENOMIC DNA]</scope>
    <source>
        <strain evidence="2 3">IFM 47045</strain>
    </source>
</reference>
<organism evidence="2 3">
    <name type="scientific">Aspergillus viridinutans</name>
    <dbReference type="NCBI Taxonomy" id="75553"/>
    <lineage>
        <taxon>Eukaryota</taxon>
        <taxon>Fungi</taxon>
        <taxon>Dikarya</taxon>
        <taxon>Ascomycota</taxon>
        <taxon>Pezizomycotina</taxon>
        <taxon>Eurotiomycetes</taxon>
        <taxon>Eurotiomycetidae</taxon>
        <taxon>Eurotiales</taxon>
        <taxon>Aspergillaceae</taxon>
        <taxon>Aspergillus</taxon>
        <taxon>Aspergillus subgen. Fumigati</taxon>
    </lineage>
</organism>
<evidence type="ECO:0000313" key="2">
    <source>
        <dbReference type="EMBL" id="GIK06693.1"/>
    </source>
</evidence>
<evidence type="ECO:0000313" key="3">
    <source>
        <dbReference type="Proteomes" id="UP000710440"/>
    </source>
</evidence>
<dbReference type="GeneID" id="66930325"/>
<accession>A0A9P3C5P9</accession>
<dbReference type="Proteomes" id="UP000710440">
    <property type="component" value="Unassembled WGS sequence"/>
</dbReference>
<dbReference type="EMBL" id="BOPL01000011">
    <property type="protein sequence ID" value="GIK06693.1"/>
    <property type="molecule type" value="Genomic_DNA"/>
</dbReference>
<protein>
    <submittedName>
        <fullName evidence="2">Uncharacterized protein</fullName>
    </submittedName>
</protein>
<evidence type="ECO:0000256" key="1">
    <source>
        <dbReference type="SAM" id="MobiDB-lite"/>
    </source>
</evidence>
<sequence>MDDQLPEDQKARLHEVANLMLEIYQTFAQMRYLDPAGIEQGPHNIDHLRPLYEKLKIDPAIIYLYSILPYVNTHVAGNKDFFHGGAFTDFRREEDVTQGRDPFYGCPVGDDYDDENGPYIRPWVTPLSRLGNHQSVIIYDARRHRIWIIDQEWWNTTDPALADGPVTYSDDSDKEEKEPKKSKNSNDIEHIPSRRAGDVLRDIIRWYRSLDELPGGEHCAGEWSRYDIPLKELYREDGWPDNFDGDSFQIAQARAHCASSAKYTAEEPLRCVERFKLWRKRAEGRISAHQAELAAAKSTDEEWAARFKLWREEQWSARNIESLTKAEQEAERLCPGGVCQRKEDLPLWELERLRHEYKWKRERVETYQNWANEFVDTDPVRAQYYQISLQQAKREVGIYQKAYEAARADADRLCPGRTFQSATGIASLGRMDTVTSIREQKDTMAMMQRELEALRDWALQLPDSAIQAKKLVEEEVERYQPGIKNGKEMLQRYEASLAEHGNQD</sequence>
<dbReference type="RefSeq" id="XP_043129879.1">
    <property type="nucleotide sequence ID" value="XM_043273944.1"/>
</dbReference>